<dbReference type="OrthoDB" id="2092880at2759"/>
<evidence type="ECO:0000256" key="6">
    <source>
        <dbReference type="SAM" id="MobiDB-lite"/>
    </source>
</evidence>
<feature type="compositionally biased region" description="Low complexity" evidence="6">
    <location>
        <begin position="3493"/>
        <end position="3506"/>
    </location>
</feature>
<feature type="domain" description="AP2/ERF" evidence="7">
    <location>
        <begin position="3309"/>
        <end position="3369"/>
    </location>
</feature>
<feature type="compositionally biased region" description="Low complexity" evidence="6">
    <location>
        <begin position="1341"/>
        <end position="1502"/>
    </location>
</feature>
<dbReference type="Gene3D" id="3.30.730.10">
    <property type="entry name" value="AP2/ERF domain"/>
    <property type="match status" value="11"/>
</dbReference>
<feature type="compositionally biased region" description="Low complexity" evidence="6">
    <location>
        <begin position="2526"/>
        <end position="2537"/>
    </location>
</feature>
<dbReference type="PROSITE" id="PS51032">
    <property type="entry name" value="AP2_ERF"/>
    <property type="match status" value="11"/>
</dbReference>
<feature type="compositionally biased region" description="Low complexity" evidence="6">
    <location>
        <begin position="3210"/>
        <end position="3226"/>
    </location>
</feature>
<feature type="compositionally biased region" description="Low complexity" evidence="6">
    <location>
        <begin position="263"/>
        <end position="274"/>
    </location>
</feature>
<feature type="region of interest" description="Disordered" evidence="6">
    <location>
        <begin position="642"/>
        <end position="674"/>
    </location>
</feature>
<keyword evidence="9" id="KW-1185">Reference proteome</keyword>
<feature type="region of interest" description="Disordered" evidence="6">
    <location>
        <begin position="3369"/>
        <end position="3506"/>
    </location>
</feature>
<feature type="domain" description="AP2/ERF" evidence="7">
    <location>
        <begin position="2734"/>
        <end position="2793"/>
    </location>
</feature>
<evidence type="ECO:0000256" key="4">
    <source>
        <dbReference type="ARBA" id="ARBA00023163"/>
    </source>
</evidence>
<feature type="domain" description="AP2/ERF" evidence="7">
    <location>
        <begin position="1248"/>
        <end position="1307"/>
    </location>
</feature>
<feature type="compositionally biased region" description="Pro residues" evidence="6">
    <location>
        <begin position="3559"/>
        <end position="3569"/>
    </location>
</feature>
<feature type="region of interest" description="Disordered" evidence="6">
    <location>
        <begin position="2043"/>
        <end position="2108"/>
    </location>
</feature>
<protein>
    <recommendedName>
        <fullName evidence="7">AP2/ERF domain-containing protein</fullName>
    </recommendedName>
</protein>
<dbReference type="SMART" id="SM00380">
    <property type="entry name" value="AP2"/>
    <property type="match status" value="11"/>
</dbReference>
<feature type="compositionally biased region" description="Low complexity" evidence="6">
    <location>
        <begin position="2376"/>
        <end position="2405"/>
    </location>
</feature>
<dbReference type="Proteomes" id="UP000612055">
    <property type="component" value="Unassembled WGS sequence"/>
</dbReference>
<dbReference type="InterPro" id="IPR001471">
    <property type="entry name" value="AP2/ERF_dom"/>
</dbReference>
<dbReference type="InterPro" id="IPR016177">
    <property type="entry name" value="DNA-bd_dom_sf"/>
</dbReference>
<feature type="compositionally biased region" description="Low complexity" evidence="6">
    <location>
        <begin position="2159"/>
        <end position="2173"/>
    </location>
</feature>
<feature type="compositionally biased region" description="Low complexity" evidence="6">
    <location>
        <begin position="3046"/>
        <end position="3062"/>
    </location>
</feature>
<dbReference type="SUPFAM" id="SSF48371">
    <property type="entry name" value="ARM repeat"/>
    <property type="match status" value="1"/>
</dbReference>
<feature type="domain" description="AP2/ERF" evidence="7">
    <location>
        <begin position="2261"/>
        <end position="2320"/>
    </location>
</feature>
<organism evidence="8 9">
    <name type="scientific">Edaphochlamys debaryana</name>
    <dbReference type="NCBI Taxonomy" id="47281"/>
    <lineage>
        <taxon>Eukaryota</taxon>
        <taxon>Viridiplantae</taxon>
        <taxon>Chlorophyta</taxon>
        <taxon>core chlorophytes</taxon>
        <taxon>Chlorophyceae</taxon>
        <taxon>CS clade</taxon>
        <taxon>Chlamydomonadales</taxon>
        <taxon>Chlamydomonadales incertae sedis</taxon>
        <taxon>Edaphochlamys</taxon>
    </lineage>
</organism>
<dbReference type="Gene3D" id="1.25.10.10">
    <property type="entry name" value="Leucine-rich Repeat Variant"/>
    <property type="match status" value="2"/>
</dbReference>
<feature type="compositionally biased region" description="Basic and acidic residues" evidence="6">
    <location>
        <begin position="1128"/>
        <end position="1143"/>
    </location>
</feature>
<feature type="region of interest" description="Disordered" evidence="6">
    <location>
        <begin position="2120"/>
        <end position="2262"/>
    </location>
</feature>
<feature type="region of interest" description="Disordered" evidence="6">
    <location>
        <begin position="1315"/>
        <end position="1590"/>
    </location>
</feature>
<feature type="compositionally biased region" description="Pro residues" evidence="6">
    <location>
        <begin position="2148"/>
        <end position="2158"/>
    </location>
</feature>
<feature type="compositionally biased region" description="Pro residues" evidence="6">
    <location>
        <begin position="1525"/>
        <end position="1534"/>
    </location>
</feature>
<feature type="domain" description="AP2/ERF" evidence="7">
    <location>
        <begin position="1975"/>
        <end position="2035"/>
    </location>
</feature>
<feature type="compositionally biased region" description="Low complexity" evidence="6">
    <location>
        <begin position="1549"/>
        <end position="1569"/>
    </location>
</feature>
<keyword evidence="4" id="KW-0804">Transcription</keyword>
<comment type="subcellular location">
    <subcellularLocation>
        <location evidence="1">Nucleus</location>
    </subcellularLocation>
</comment>
<feature type="domain" description="AP2/ERF" evidence="7">
    <location>
        <begin position="3127"/>
        <end position="3188"/>
    </location>
</feature>
<dbReference type="GO" id="GO:0005634">
    <property type="term" value="C:nucleus"/>
    <property type="evidence" value="ECO:0007669"/>
    <property type="project" value="UniProtKB-SubCell"/>
</dbReference>
<evidence type="ECO:0000313" key="8">
    <source>
        <dbReference type="EMBL" id="KAG2500020.1"/>
    </source>
</evidence>
<feature type="compositionally biased region" description="Low complexity" evidence="6">
    <location>
        <begin position="2095"/>
        <end position="2108"/>
    </location>
</feature>
<evidence type="ECO:0000256" key="5">
    <source>
        <dbReference type="ARBA" id="ARBA00023242"/>
    </source>
</evidence>
<feature type="region of interest" description="Disordered" evidence="6">
    <location>
        <begin position="1046"/>
        <end position="1263"/>
    </location>
</feature>
<feature type="compositionally biased region" description="Low complexity" evidence="6">
    <location>
        <begin position="1187"/>
        <end position="1201"/>
    </location>
</feature>
<feature type="compositionally biased region" description="Low complexity" evidence="6">
    <location>
        <begin position="2711"/>
        <end position="2726"/>
    </location>
</feature>
<feature type="region of interest" description="Disordered" evidence="6">
    <location>
        <begin position="2929"/>
        <end position="3100"/>
    </location>
</feature>
<feature type="compositionally biased region" description="Low complexity" evidence="6">
    <location>
        <begin position="3251"/>
        <end position="3294"/>
    </location>
</feature>
<feature type="domain" description="AP2/ERF" evidence="7">
    <location>
        <begin position="1829"/>
        <end position="1888"/>
    </location>
</feature>
<feature type="compositionally biased region" description="Pro residues" evidence="6">
    <location>
        <begin position="1758"/>
        <end position="1769"/>
    </location>
</feature>
<reference evidence="8" key="1">
    <citation type="journal article" date="2020" name="bioRxiv">
        <title>Comparative genomics of Chlamydomonas.</title>
        <authorList>
            <person name="Craig R.J."/>
            <person name="Hasan A.R."/>
            <person name="Ness R.W."/>
            <person name="Keightley P.D."/>
        </authorList>
    </citation>
    <scope>NUCLEOTIDE SEQUENCE</scope>
    <source>
        <strain evidence="8">CCAP 11/70</strain>
    </source>
</reference>
<evidence type="ECO:0000256" key="1">
    <source>
        <dbReference type="ARBA" id="ARBA00004123"/>
    </source>
</evidence>
<feature type="region of interest" description="Disordered" evidence="6">
    <location>
        <begin position="597"/>
        <end position="628"/>
    </location>
</feature>
<feature type="compositionally biased region" description="Low complexity" evidence="6">
    <location>
        <begin position="1947"/>
        <end position="1958"/>
    </location>
</feature>
<feature type="region of interest" description="Disordered" evidence="6">
    <location>
        <begin position="3185"/>
        <end position="3294"/>
    </location>
</feature>
<feature type="region of interest" description="Disordered" evidence="6">
    <location>
        <begin position="985"/>
        <end position="1007"/>
    </location>
</feature>
<feature type="compositionally biased region" description="Low complexity" evidence="6">
    <location>
        <begin position="2984"/>
        <end position="2994"/>
    </location>
</feature>
<dbReference type="GO" id="GO:0003677">
    <property type="term" value="F:DNA binding"/>
    <property type="evidence" value="ECO:0007669"/>
    <property type="project" value="UniProtKB-KW"/>
</dbReference>
<feature type="region of interest" description="Disordered" evidence="6">
    <location>
        <begin position="2693"/>
        <end position="2744"/>
    </location>
</feature>
<keyword evidence="2" id="KW-0805">Transcription regulation</keyword>
<feature type="compositionally biased region" description="Gly residues" evidence="6">
    <location>
        <begin position="1783"/>
        <end position="1793"/>
    </location>
</feature>
<feature type="compositionally biased region" description="Basic and acidic residues" evidence="6">
    <location>
        <begin position="1070"/>
        <end position="1082"/>
    </location>
</feature>
<dbReference type="SUPFAM" id="SSF57997">
    <property type="entry name" value="Tropomyosin"/>
    <property type="match status" value="1"/>
</dbReference>
<proteinExistence type="predicted"/>
<feature type="region of interest" description="Disordered" evidence="6">
    <location>
        <begin position="1906"/>
        <end position="1959"/>
    </location>
</feature>
<feature type="region of interest" description="Disordered" evidence="6">
    <location>
        <begin position="2329"/>
        <end position="2457"/>
    </location>
</feature>
<comment type="caution">
    <text evidence="8">The sequence shown here is derived from an EMBL/GenBank/DDBJ whole genome shotgun (WGS) entry which is preliminary data.</text>
</comment>
<feature type="region of interest" description="Disordered" evidence="6">
    <location>
        <begin position="2520"/>
        <end position="2611"/>
    </location>
</feature>
<feature type="region of interest" description="Disordered" evidence="6">
    <location>
        <begin position="3535"/>
        <end position="3569"/>
    </location>
</feature>
<dbReference type="EMBL" id="JAEHOE010000005">
    <property type="protein sequence ID" value="KAG2500020.1"/>
    <property type="molecule type" value="Genomic_DNA"/>
</dbReference>
<evidence type="ECO:0000256" key="3">
    <source>
        <dbReference type="ARBA" id="ARBA00023125"/>
    </source>
</evidence>
<dbReference type="PANTHER" id="PTHR31677">
    <property type="entry name" value="AP2 DOMAIN CLASS TRANSCRIPTION FACTOR"/>
    <property type="match status" value="1"/>
</dbReference>
<feature type="compositionally biased region" description="Low complexity" evidence="6">
    <location>
        <begin position="2935"/>
        <end position="2946"/>
    </location>
</feature>
<dbReference type="SUPFAM" id="SSF54171">
    <property type="entry name" value="DNA-binding domain"/>
    <property type="match status" value="11"/>
</dbReference>
<feature type="compositionally biased region" description="Low complexity" evidence="6">
    <location>
        <begin position="2043"/>
        <end position="2070"/>
    </location>
</feature>
<gene>
    <name evidence="8" type="ORF">HYH03_002302</name>
</gene>
<feature type="compositionally biased region" description="Low complexity" evidence="6">
    <location>
        <begin position="3378"/>
        <end position="3409"/>
    </location>
</feature>
<feature type="compositionally biased region" description="Pro residues" evidence="6">
    <location>
        <begin position="1158"/>
        <end position="1170"/>
    </location>
</feature>
<evidence type="ECO:0000313" key="9">
    <source>
        <dbReference type="Proteomes" id="UP000612055"/>
    </source>
</evidence>
<feature type="domain" description="AP2/ERF" evidence="7">
    <location>
        <begin position="1575"/>
        <end position="1633"/>
    </location>
</feature>
<evidence type="ECO:0000256" key="2">
    <source>
        <dbReference type="ARBA" id="ARBA00023015"/>
    </source>
</evidence>
<accession>A0A836C4M9</accession>
<feature type="compositionally biased region" description="Low complexity" evidence="6">
    <location>
        <begin position="1770"/>
        <end position="1782"/>
    </location>
</feature>
<feature type="compositionally biased region" description="Pro residues" evidence="6">
    <location>
        <begin position="1219"/>
        <end position="1232"/>
    </location>
</feature>
<keyword evidence="3" id="KW-0238">DNA-binding</keyword>
<feature type="domain" description="AP2/ERF" evidence="7">
    <location>
        <begin position="1691"/>
        <end position="1750"/>
    </location>
</feature>
<dbReference type="InterPro" id="IPR011989">
    <property type="entry name" value="ARM-like"/>
</dbReference>
<dbReference type="GO" id="GO:0003700">
    <property type="term" value="F:DNA-binding transcription factor activity"/>
    <property type="evidence" value="ECO:0007669"/>
    <property type="project" value="InterPro"/>
</dbReference>
<feature type="region of interest" description="Disordered" evidence="6">
    <location>
        <begin position="1748"/>
        <end position="1837"/>
    </location>
</feature>
<feature type="compositionally biased region" description="Basic and acidic residues" evidence="6">
    <location>
        <begin position="2186"/>
        <end position="2200"/>
    </location>
</feature>
<feature type="region of interest" description="Disordered" evidence="6">
    <location>
        <begin position="217"/>
        <end position="249"/>
    </location>
</feature>
<dbReference type="InterPro" id="IPR016024">
    <property type="entry name" value="ARM-type_fold"/>
</dbReference>
<feature type="region of interest" description="Disordered" evidence="6">
    <location>
        <begin position="1651"/>
        <end position="1697"/>
    </location>
</feature>
<feature type="compositionally biased region" description="Basic and acidic residues" evidence="6">
    <location>
        <begin position="1579"/>
        <end position="1590"/>
    </location>
</feature>
<sequence>MRHPSVLAWLHSIRAGGAGNGGGAPKLLGPASLKPTHAGVSGAWEAVRQLQADALARCQAHPDARVRLAAVTLAEDAIILLTGDYAPRAPGVPEASTHQLLLPFRHRRVEQAEAQLRWLLEPLRCAARAGPGQPPPPNLAAHVAAALAVVAERKHLITRVLPALTELAEKGCFAASPTPDPIVVDALRQGLASALLDPTLLTAEWRQRVLLAVRGLRGSGGGASAAVQAASGELRESEGRGAGASPEAPDVRELAAALAMATASAGGADGPSSATVGLSRSREGSGSHGAWADAARAAGSHDVQLAQQDAQRDAEFWEEVAKRDLPAQHGLNGAQTGAADVLKQLQVDHSPTVRRHAASFCARLAAQHTSVTSLELSAACLAALLGDASAEVVAEAVLAMGVVLQSSAALLASKPTQAGVSGAWEAVRQLQADALARCQAHPDARVRLAAVTLAEDAIILLTGDYAPRAPGVPEASTHQLLLPFRHRRAEQAEAQLRWLLEPLRCAARAGPGQPPPPNLAAHVAAALAVVAERKHLITRVLPALTELAEKGCFAASPTPDPIVVDALRRGLASALLDPTLLTAEWRQRVLLAVRGLRGSGGGASAAVQAASGERRESEGRGAGASPDAPDVRELAAAMAVATASAGGADGPSSATVGLSRSREGSGSHGAWADAARAAGSHDVQLAQQDAQRDAEFWEEVARRDLPAQHGLSGAQTGAAAEAAGAGEALIAANARFRDLHMRFNEAVQQAALAERSWQAEEQRRQEAEAQARESEACAQELRTQLQAAERWRAAESQAQAAAMEGLQARLRAAEQRAAEAAELAAVAGGLRAAGTAAQAQMQQELAAAQCQTAAAEARAAEAEARAAAAESRAAEVESRAAVSEAAGVSMQGQVNTAWEWQQRAQQLTEQLRAAQVQAAHGVGECGRLQAQLHGAKQRAEAAEATCTTLQQQVDAAQALAGRAHELMAQLQSAVAQAASEAEEKQQLQARLPAAEERASAAEARATAADARAVETEGRAAAAEARAAEAEGRAALAEAACAGLQQREDAAHDEAQELTEQLRTAQAQAARDSEERQRLEAEVSRLGAQLASARTAEHEQLPRGSQQATALPGPGAHSAGACRTRSHPPPHEAAARSHPSEAPEHFTQPQPAGSQQEQEPPPRAQEPPPRAPEGGALGASPQAEALRAGQPQPQDPAQGSAPEVLMAEAQTRPPRAQSPQPQPQPPQPEPQPQPQRQTTARDSPGPSRLPRGVGRERSGRYFARITRGDKLRYLGTWDTPEQAARVHDRAAVEKYNAGESASLLINYPGEWSDPVMGRPVVSRVPRPAAAGGSASGPGAGTRGAAASGAAGSRRGSEEGSGAQAQAALGPPAAGGASGVQAPGAQGPAGAAEGGSAQPSGTAAATQAAPPSAVVPHAPTPQQQQPGPAAPQANGGRQPQTQPQTQPQPARASGQGPAAAAQPVSAGRAAGPSRPNLAPVLPAARPGLAPAPRVATTAAPTSRARNPEAEAPEKSQQPQTTTAPPRVQKPPQPTPARPATGLARASPGEPARPAAQAALPQPPATTTAQGARSPSGLPQGVRKELSGRYRAQIRIDRTIKHLGTWNTPEEAARAFDRGAVERYNGGFGILELNYPAEWSDPAQGRPVVAVGQTAAQAQGGGGPAGNGAPASRKRGREAGDDGADDDEAPRPALPRGVRRLSNGRFEAKIKRDGVKVRLGVCDTPEQAGRVYDRGAVEKFNAGLIKTLQLNHPSDWTDPTRGPPVVPRPPRPASMATAPGAATGAAGSGQGAGGGNEPQLREGREGGDAGAGEAGAGGSRDASVTECSFPGLPRGVGRDPRGRYFARIMVDCKVRYLGTWATPSEAGRAYDRAAVERYNAGESRALYINFPSEWSEPHTRPVVSLMREPAAEGGGDTAPPAEVPRAAGSGQGSEEGSGPQPMEGLDGNSGAQAPGARGAAGSVRGDEVQALAAGARQLPLGVYQTPSGRYQAKITLQGKLRSLGYYAHLDEAARAFDRAAVQRYNEAQSSRLPQLNYPSEWSDLGVRPVVPRAPQPAQEGSEAAASSAAPDAACSGRGLEEGSGPQPMEGLEGGSEPQAALGAPAAGGASGAQALGPAVVAADGSSPQPLAHADSAGLAEGAASPSAVCPNVPPPPPPAPAPQRQQRRQPGSGAPQADGDRPLQPAEVSRQEEAAPGFERRQQPEPVPGGQMFEAGMAGSCGARSGMQPIGPAAGHAAGVEAQTRPALAQPAAGPHGARGPFGLPRGVSRFMGTRYSASIWRDGKARHLGIWASPEEAGRAVDRAAVTYYNASEGGKLHLNFPLEWSDPAQGRPVVPRVPPPAVEGSGEGVPGAAGSGQGSEEGSGPRAMDGLEGGSGAQAQAALGPPAAGGAQAPGGRAPAGVVQGGRLNSQPALGPAEHTAADKGQAVVASRSEPGEDATGPDPQGLPRGVSSQPGGKYEAQLAMRTRMKSLGIFDTLEGAARAYDRAAVQRYNEGLSAWALRLNYPAEWSDPAVQAVVPRVPPPAAEDGGAAAPGAADSGGGSEEGSGLQPMDGLKGGSEAQVSGAQGPAVGAAEGSHAQPGPAEEGEGTEGQAHSARRSETGARDLPQGVYRAPHGCRFVARVACQGGSRGLGYYATPEEAARVVDHAAVQRYNEALSSSQLQLNFPSEWSETELRRVVPLVPQPALSKVAAAGAPALAPRKRAREAGDAGEPAASAAEAPGAPHAGRKPGGLPRGVFERPPGRYRATIARGGKLTYLGTCSTPKEAGRLYDRAAVEKFNAGECNTLQLNYPAEWSDPALGRPLVSLVPQVATTGGSATPARPRSAGIAVRRPTPRKELVKPAPQDLPRGVCWTPAGRKHYIAEIRVLGVRKYLGIYDTADEAARAFDRAAVQRYNEAQSSRQLQLNYPSEWSDLGVRPVLPLVPQPAAGGSEVPAPVTAPGAAGSLQGSAEGSGGPQPMEGLEGGSGAQAVLGPPAAGGARASDAPPSAVCPVSPPQPRASAPEAAPQRVPLNERQSTVSGVVGHNSGRAPELQQPGASGLVADGGSQEHAAAAAEAAGSDGDDTEWSDPAQGLPVVRSAPHPAAGNSGMQPPSGPAWLAESNRARAAARLALQKDSNEPGPRDLPRGVHRHKGGRRFIASIHVNAKSKGLGTYATPEEAARAFDRAAVQRYNVEPNARPLQLNYPSEWSDPAQGRPVVPRMPLMPQPAAVGSGAALPAAALGTTGSGQGSEEGSGPQPMGGLEGGSGAQAQAALGPPATGGVSGAQARGAQGPAGAAQGSSPPSLAAPRPAGLVRPASRLAGRRELPRGVYLLPGSRRFESSIRISGVTKSLGSYDCPKEAARAFDRAAVDRFNAGQSQVLQLNFPSEWNDSKTRPVVPRVPQPAAGANGAAPSAAAPGAAGSGQASEERSGPEPMEGLQAGSRDGAQARLGPARHVVSSLQSLRAEGGGEGGSTQPAGTGSVAPLTLRPGPMGSAASGSGGEPALPQSRAATAALRGALATGPRKELKCAALGLPAEAPRGPLVAVLREPDEELPTGPLGPVGVRLDTEEQGLLPSPPTPLQPRA</sequence>
<feature type="compositionally biased region" description="Low complexity" evidence="6">
    <location>
        <begin position="642"/>
        <end position="654"/>
    </location>
</feature>
<feature type="compositionally biased region" description="Low complexity" evidence="6">
    <location>
        <begin position="1208"/>
        <end position="1218"/>
    </location>
</feature>
<feature type="region of interest" description="Disordered" evidence="6">
    <location>
        <begin position="263"/>
        <end position="293"/>
    </location>
</feature>
<feature type="compositionally biased region" description="Polar residues" evidence="6">
    <location>
        <begin position="1057"/>
        <end position="1066"/>
    </location>
</feature>
<feature type="compositionally biased region" description="Gly residues" evidence="6">
    <location>
        <begin position="2344"/>
        <end position="2360"/>
    </location>
</feature>
<evidence type="ECO:0000259" key="7">
    <source>
        <dbReference type="PROSITE" id="PS51032"/>
    </source>
</evidence>
<feature type="domain" description="AP2/ERF" evidence="7">
    <location>
        <begin position="2848"/>
        <end position="2910"/>
    </location>
</feature>
<dbReference type="PANTHER" id="PTHR31677:SF196">
    <property type="entry name" value="ETHYLENE-RESPONSIVE TRANSCRIPTION FACTOR ERF109"/>
    <property type="match status" value="1"/>
</dbReference>
<name>A0A836C4M9_9CHLO</name>
<dbReference type="InterPro" id="IPR036955">
    <property type="entry name" value="AP2/ERF_dom_sf"/>
</dbReference>
<feature type="compositionally biased region" description="Gly residues" evidence="6">
    <location>
        <begin position="1805"/>
        <end position="1815"/>
    </location>
</feature>
<keyword evidence="5" id="KW-0539">Nucleus</keyword>
<feature type="domain" description="AP2/ERF" evidence="7">
    <location>
        <begin position="2446"/>
        <end position="2506"/>
    </location>
</feature>